<proteinExistence type="predicted"/>
<dbReference type="EMBL" id="JAGTXO010000081">
    <property type="protein sequence ID" value="KAG8457134.1"/>
    <property type="molecule type" value="Genomic_DNA"/>
</dbReference>
<name>A0A8J6C105_DIALT</name>
<comment type="caution">
    <text evidence="1">The sequence shown here is derived from an EMBL/GenBank/DDBJ whole genome shotgun (WGS) entry which is preliminary data.</text>
</comment>
<reference evidence="1" key="1">
    <citation type="submission" date="2021-05" db="EMBL/GenBank/DDBJ databases">
        <title>The genome of the haptophyte Pavlova lutheri (Diacronema luteri, Pavlovales) - a model for lipid biosynthesis in eukaryotic algae.</title>
        <authorList>
            <person name="Hulatt C.J."/>
            <person name="Posewitz M.C."/>
        </authorList>
    </citation>
    <scope>NUCLEOTIDE SEQUENCE</scope>
    <source>
        <strain evidence="1">NIVA-4/92</strain>
    </source>
</reference>
<accession>A0A8J6C105</accession>
<dbReference type="Proteomes" id="UP000751190">
    <property type="component" value="Unassembled WGS sequence"/>
</dbReference>
<evidence type="ECO:0000313" key="1">
    <source>
        <dbReference type="EMBL" id="KAG8457134.1"/>
    </source>
</evidence>
<organism evidence="1 2">
    <name type="scientific">Diacronema lutheri</name>
    <name type="common">Unicellular marine alga</name>
    <name type="synonym">Monochrysis lutheri</name>
    <dbReference type="NCBI Taxonomy" id="2081491"/>
    <lineage>
        <taxon>Eukaryota</taxon>
        <taxon>Haptista</taxon>
        <taxon>Haptophyta</taxon>
        <taxon>Pavlovophyceae</taxon>
        <taxon>Pavlovales</taxon>
        <taxon>Pavlovaceae</taxon>
        <taxon>Diacronema</taxon>
    </lineage>
</organism>
<protein>
    <submittedName>
        <fullName evidence="1">Uncharacterized protein</fullName>
    </submittedName>
</protein>
<dbReference type="AlphaFoldDB" id="A0A8J6C105"/>
<gene>
    <name evidence="1" type="ORF">KFE25_012709</name>
</gene>
<keyword evidence="2" id="KW-1185">Reference proteome</keyword>
<dbReference type="OrthoDB" id="10430324at2759"/>
<evidence type="ECO:0000313" key="2">
    <source>
        <dbReference type="Proteomes" id="UP000751190"/>
    </source>
</evidence>
<sequence length="232" mass="25313">MPADVRSRWRVALCGGAAIFVTIGAVCLLVDGPSVALPAFSSYEKARDSAQCQACLGRIQNLHDTERDALSAEVGTCKRIEKNCEDRCPVDSKECEQNCKLDQYKCTHDAADHHSEHLGMSGRAADRHECHQPCSGISNECQACIDDMHAQRTANRAALEADTAKCEAQLEGCYSACEKNDKRCKLACNGESHKCREAAKVADRGHLGIKAMVDDHHHCKAVCEVSRSGLRL</sequence>